<proteinExistence type="predicted"/>
<sequence>MCVVIDMTTSMAWYVTILLVWQLTWLDILQLTFNMFNVTCSACQDSIYH</sequence>
<dbReference type="EMBL" id="KQ415846">
    <property type="protein sequence ID" value="KOG00144.1"/>
    <property type="molecule type" value="Genomic_DNA"/>
</dbReference>
<keyword evidence="1" id="KW-1133">Transmembrane helix</keyword>
<accession>A0A0L8IGL9</accession>
<evidence type="ECO:0000256" key="1">
    <source>
        <dbReference type="SAM" id="Phobius"/>
    </source>
</evidence>
<feature type="transmembrane region" description="Helical" evidence="1">
    <location>
        <begin position="12"/>
        <end position="29"/>
    </location>
</feature>
<keyword evidence="1" id="KW-0472">Membrane</keyword>
<dbReference type="AlphaFoldDB" id="A0A0L8IGL9"/>
<gene>
    <name evidence="2" type="ORF">OCBIM_22007680mg</name>
</gene>
<name>A0A0L8IGL9_OCTBM</name>
<keyword evidence="1" id="KW-0812">Transmembrane</keyword>
<protein>
    <submittedName>
        <fullName evidence="2">Uncharacterized protein</fullName>
    </submittedName>
</protein>
<organism evidence="2">
    <name type="scientific">Octopus bimaculoides</name>
    <name type="common">California two-spotted octopus</name>
    <dbReference type="NCBI Taxonomy" id="37653"/>
    <lineage>
        <taxon>Eukaryota</taxon>
        <taxon>Metazoa</taxon>
        <taxon>Spiralia</taxon>
        <taxon>Lophotrochozoa</taxon>
        <taxon>Mollusca</taxon>
        <taxon>Cephalopoda</taxon>
        <taxon>Coleoidea</taxon>
        <taxon>Octopodiformes</taxon>
        <taxon>Octopoda</taxon>
        <taxon>Incirrata</taxon>
        <taxon>Octopodidae</taxon>
        <taxon>Octopus</taxon>
    </lineage>
</organism>
<evidence type="ECO:0000313" key="2">
    <source>
        <dbReference type="EMBL" id="KOG00144.1"/>
    </source>
</evidence>
<reference evidence="2" key="1">
    <citation type="submission" date="2015-07" db="EMBL/GenBank/DDBJ databases">
        <title>MeaNS - Measles Nucleotide Surveillance Program.</title>
        <authorList>
            <person name="Tran T."/>
            <person name="Druce J."/>
        </authorList>
    </citation>
    <scope>NUCLEOTIDE SEQUENCE</scope>
    <source>
        <strain evidence="2">UCB-OBI-ISO-001</strain>
        <tissue evidence="2">Gonad</tissue>
    </source>
</reference>